<dbReference type="SMART" id="SM00267">
    <property type="entry name" value="GGDEF"/>
    <property type="match status" value="1"/>
</dbReference>
<sequence length="565" mass="62976">MTLIGKIVDGEWTTYQRGRNSIPAIKQFQLALRVEEKLSAERGPNNILLGQNLSDSADARAKLAQARAATDQSLSILLQAMRSQEDLWFTPLIANVKATTLNLALARQQVDLLAAKPKSERDADSVSVSVEMMVATVEIFSSTIGSLSNRVILADPQFHDGVESAQLSSRLRDIAGQVGSTFTAPVIAKRPLTPQEIYAFARLTGQADQLYSVIELELRSYYKNPAFKIALDNIRTHYFGDGVDFLNGLFAAGRTSGNYGLSSGDIAAIYVPMMSSIPELRELIVAELIQEAESRNQRAGYFLLATILLGIVAIGIFVMLIRLIRQRVLRPILDATELFVSFANERFETAIPEHLYNDEIGEMLRAIRVLKAHSLDKIRLEKEREELIKRLRASSDTDFLTGLLNRRAFYAQGEQQFGITRRYQRQMVVILMDVDHFKAVNDMHGHQAGDRVLCDVAELCRHERRKVDLLARYGGEEFLLLLPEIDLLQGIAVAEKLRAAIDAHLFQLDDGVVLKISASFGVASFEDDDNLESLIARADQKLYAAKNAGRNKVMPARQVNEFVVA</sequence>
<evidence type="ECO:0000313" key="8">
    <source>
        <dbReference type="Proteomes" id="UP000071778"/>
    </source>
</evidence>
<dbReference type="GO" id="GO:0016020">
    <property type="term" value="C:membrane"/>
    <property type="evidence" value="ECO:0007669"/>
    <property type="project" value="InterPro"/>
</dbReference>
<evidence type="ECO:0000256" key="2">
    <source>
        <dbReference type="ARBA" id="ARBA00034247"/>
    </source>
</evidence>
<dbReference type="InterPro" id="IPR029787">
    <property type="entry name" value="Nucleotide_cyclase"/>
</dbReference>
<dbReference type="CDD" id="cd01949">
    <property type="entry name" value="GGDEF"/>
    <property type="match status" value="1"/>
</dbReference>
<dbReference type="PANTHER" id="PTHR45138">
    <property type="entry name" value="REGULATORY COMPONENTS OF SENSORY TRANSDUCTION SYSTEM"/>
    <property type="match status" value="1"/>
</dbReference>
<feature type="coiled-coil region" evidence="3">
    <location>
        <begin position="370"/>
        <end position="397"/>
    </location>
</feature>
<feature type="transmembrane region" description="Helical" evidence="4">
    <location>
        <begin position="299"/>
        <end position="321"/>
    </location>
</feature>
<organism evidence="7 8">
    <name type="scientific">Collimonas arenae</name>
    <dbReference type="NCBI Taxonomy" id="279058"/>
    <lineage>
        <taxon>Bacteria</taxon>
        <taxon>Pseudomonadati</taxon>
        <taxon>Pseudomonadota</taxon>
        <taxon>Betaproteobacteria</taxon>
        <taxon>Burkholderiales</taxon>
        <taxon>Oxalobacteraceae</taxon>
        <taxon>Collimonas</taxon>
    </lineage>
</organism>
<protein>
    <recommendedName>
        <fullName evidence="1">diguanylate cyclase</fullName>
        <ecNumber evidence="1">2.7.7.65</ecNumber>
    </recommendedName>
</protein>
<dbReference type="InterPro" id="IPR043128">
    <property type="entry name" value="Rev_trsase/Diguanyl_cyclase"/>
</dbReference>
<evidence type="ECO:0000259" key="6">
    <source>
        <dbReference type="PROSITE" id="PS50887"/>
    </source>
</evidence>
<keyword evidence="4" id="KW-0472">Membrane</keyword>
<dbReference type="FunFam" id="3.30.70.270:FF:000001">
    <property type="entry name" value="Diguanylate cyclase domain protein"/>
    <property type="match status" value="1"/>
</dbReference>
<dbReference type="AlphaFoldDB" id="A0A127PTQ9"/>
<evidence type="ECO:0000259" key="5">
    <source>
        <dbReference type="PROSITE" id="PS50885"/>
    </source>
</evidence>
<dbReference type="PROSITE" id="PS50887">
    <property type="entry name" value="GGDEF"/>
    <property type="match status" value="1"/>
</dbReference>
<dbReference type="EC" id="2.7.7.65" evidence="1"/>
<comment type="catalytic activity">
    <reaction evidence="2">
        <text>2 GTP = 3',3'-c-di-GMP + 2 diphosphate</text>
        <dbReference type="Rhea" id="RHEA:24898"/>
        <dbReference type="ChEBI" id="CHEBI:33019"/>
        <dbReference type="ChEBI" id="CHEBI:37565"/>
        <dbReference type="ChEBI" id="CHEBI:58805"/>
        <dbReference type="EC" id="2.7.7.65"/>
    </reaction>
</comment>
<dbReference type="EMBL" id="CP013235">
    <property type="protein sequence ID" value="AMP11041.1"/>
    <property type="molecule type" value="Genomic_DNA"/>
</dbReference>
<dbReference type="Pfam" id="PF00990">
    <property type="entry name" value="GGDEF"/>
    <property type="match status" value="1"/>
</dbReference>
<evidence type="ECO:0000313" key="7">
    <source>
        <dbReference type="EMBL" id="AMP11041.1"/>
    </source>
</evidence>
<dbReference type="PANTHER" id="PTHR45138:SF9">
    <property type="entry name" value="DIGUANYLATE CYCLASE DGCM-RELATED"/>
    <property type="match status" value="1"/>
</dbReference>
<evidence type="ECO:0000256" key="4">
    <source>
        <dbReference type="SAM" id="Phobius"/>
    </source>
</evidence>
<dbReference type="InterPro" id="IPR000160">
    <property type="entry name" value="GGDEF_dom"/>
</dbReference>
<dbReference type="PATRIC" id="fig|279058.17.peg.3640"/>
<evidence type="ECO:0000256" key="3">
    <source>
        <dbReference type="SAM" id="Coils"/>
    </source>
</evidence>
<dbReference type="GO" id="GO:0007165">
    <property type="term" value="P:signal transduction"/>
    <property type="evidence" value="ECO:0007669"/>
    <property type="project" value="InterPro"/>
</dbReference>
<dbReference type="InterPro" id="IPR003660">
    <property type="entry name" value="HAMP_dom"/>
</dbReference>
<proteinExistence type="predicted"/>
<dbReference type="SUPFAM" id="SSF55073">
    <property type="entry name" value="Nucleotide cyclase"/>
    <property type="match status" value="1"/>
</dbReference>
<dbReference type="PROSITE" id="PS50885">
    <property type="entry name" value="HAMP"/>
    <property type="match status" value="1"/>
</dbReference>
<keyword evidence="8" id="KW-1185">Reference proteome</keyword>
<gene>
    <name evidence="7" type="ORF">CAter282_3346</name>
</gene>
<keyword evidence="3" id="KW-0175">Coiled coil</keyword>
<dbReference type="GO" id="GO:0052621">
    <property type="term" value="F:diguanylate cyclase activity"/>
    <property type="evidence" value="ECO:0007669"/>
    <property type="project" value="UniProtKB-EC"/>
</dbReference>
<feature type="domain" description="GGDEF" evidence="6">
    <location>
        <begin position="425"/>
        <end position="558"/>
    </location>
</feature>
<keyword evidence="4" id="KW-1133">Transmembrane helix</keyword>
<dbReference type="Gene3D" id="6.10.340.10">
    <property type="match status" value="1"/>
</dbReference>
<dbReference type="InterPro" id="IPR050469">
    <property type="entry name" value="Diguanylate_Cyclase"/>
</dbReference>
<accession>A0A127PTQ9</accession>
<dbReference type="Gene3D" id="3.30.70.270">
    <property type="match status" value="1"/>
</dbReference>
<reference evidence="7 8" key="1">
    <citation type="submission" date="2015-11" db="EMBL/GenBank/DDBJ databases">
        <title>Exploring the genomic traits of fungus-feeding bacterial genus Collimonas.</title>
        <authorList>
            <person name="Song C."/>
            <person name="Schmidt R."/>
            <person name="de Jager V."/>
            <person name="Krzyzanowska D."/>
            <person name="Jongedijk E."/>
            <person name="Cankar K."/>
            <person name="Beekwilder J."/>
            <person name="van Veen A."/>
            <person name="de Boer W."/>
            <person name="van Veen J.A."/>
            <person name="Garbeva P."/>
        </authorList>
    </citation>
    <scope>NUCLEOTIDE SEQUENCE [LARGE SCALE GENOMIC DNA]</scope>
    <source>
        <strain evidence="7 8">Ter282</strain>
    </source>
</reference>
<name>A0A127PTQ9_9BURK</name>
<keyword evidence="4" id="KW-0812">Transmembrane</keyword>
<dbReference type="NCBIfam" id="TIGR00254">
    <property type="entry name" value="GGDEF"/>
    <property type="match status" value="1"/>
</dbReference>
<evidence type="ECO:0000256" key="1">
    <source>
        <dbReference type="ARBA" id="ARBA00012528"/>
    </source>
</evidence>
<dbReference type="Proteomes" id="UP000071778">
    <property type="component" value="Chromosome"/>
</dbReference>
<feature type="domain" description="HAMP" evidence="5">
    <location>
        <begin position="326"/>
        <end position="379"/>
    </location>
</feature>